<protein>
    <recommendedName>
        <fullName evidence="2">3'-phosphate/5'-hydroxy nucleic acid ligase</fullName>
        <ecNumber evidence="2">6.5.1.8</ecNumber>
    </recommendedName>
</protein>
<dbReference type="GO" id="GO:0006396">
    <property type="term" value="P:RNA processing"/>
    <property type="evidence" value="ECO:0007669"/>
    <property type="project" value="InterPro"/>
</dbReference>
<dbReference type="Pfam" id="PF01139">
    <property type="entry name" value="RtcB"/>
    <property type="match status" value="1"/>
</dbReference>
<dbReference type="PANTHER" id="PTHR11118">
    <property type="entry name" value="RNA-SPLICING LIGASE RTCB HOMOLOG"/>
    <property type="match status" value="1"/>
</dbReference>
<evidence type="ECO:0000313" key="9">
    <source>
        <dbReference type="EMBL" id="GAI06535.1"/>
    </source>
</evidence>
<comment type="cofactor">
    <cofactor evidence="1">
        <name>Mn(2+)</name>
        <dbReference type="ChEBI" id="CHEBI:29035"/>
    </cofactor>
</comment>
<evidence type="ECO:0000256" key="7">
    <source>
        <dbReference type="ARBA" id="ARBA00023211"/>
    </source>
</evidence>
<evidence type="ECO:0000256" key="3">
    <source>
        <dbReference type="ARBA" id="ARBA00022598"/>
    </source>
</evidence>
<dbReference type="GO" id="GO:0170057">
    <property type="term" value="F:RNA ligase (GTP) activity"/>
    <property type="evidence" value="ECO:0007669"/>
    <property type="project" value="UniProtKB-EC"/>
</dbReference>
<feature type="non-terminal residue" evidence="9">
    <location>
        <position position="1"/>
    </location>
</feature>
<dbReference type="GO" id="GO:0003972">
    <property type="term" value="F:RNA ligase (ATP) activity"/>
    <property type="evidence" value="ECO:0007669"/>
    <property type="project" value="TreeGrafter"/>
</dbReference>
<keyword evidence="7" id="KW-0464">Manganese</keyword>
<sequence>ALEKELEDKGILVMAKGRETIAEEMPESYKDVDHVVEIVEKANLSRKVAKLRPLGVIKG</sequence>
<keyword evidence="3" id="KW-0436">Ligase</keyword>
<evidence type="ECO:0000256" key="8">
    <source>
        <dbReference type="ARBA" id="ARBA00047746"/>
    </source>
</evidence>
<keyword evidence="6" id="KW-0342">GTP-binding</keyword>
<comment type="caution">
    <text evidence="9">The sequence shown here is derived from an EMBL/GenBank/DDBJ whole genome shotgun (WGS) entry which is preliminary data.</text>
</comment>
<dbReference type="Gene3D" id="3.90.1860.10">
    <property type="entry name" value="tRNA-splicing ligase RtcB"/>
    <property type="match status" value="1"/>
</dbReference>
<accession>X1LVV4</accession>
<dbReference type="PANTHER" id="PTHR11118:SF1">
    <property type="entry name" value="RNA-SPLICING LIGASE RTCB HOMOLOG"/>
    <property type="match status" value="1"/>
</dbReference>
<dbReference type="EC" id="6.5.1.8" evidence="2"/>
<dbReference type="AlphaFoldDB" id="X1LVV4"/>
<organism evidence="9">
    <name type="scientific">marine sediment metagenome</name>
    <dbReference type="NCBI Taxonomy" id="412755"/>
    <lineage>
        <taxon>unclassified sequences</taxon>
        <taxon>metagenomes</taxon>
        <taxon>ecological metagenomes</taxon>
    </lineage>
</organism>
<evidence type="ECO:0000256" key="2">
    <source>
        <dbReference type="ARBA" id="ARBA00012726"/>
    </source>
</evidence>
<gene>
    <name evidence="9" type="ORF">S06H3_08159</name>
</gene>
<evidence type="ECO:0000256" key="5">
    <source>
        <dbReference type="ARBA" id="ARBA00022741"/>
    </source>
</evidence>
<evidence type="ECO:0000256" key="1">
    <source>
        <dbReference type="ARBA" id="ARBA00001936"/>
    </source>
</evidence>
<reference evidence="9" key="1">
    <citation type="journal article" date="2014" name="Front. Microbiol.">
        <title>High frequency of phylogenetically diverse reductive dehalogenase-homologous genes in deep subseafloor sedimentary metagenomes.</title>
        <authorList>
            <person name="Kawai M."/>
            <person name="Futagami T."/>
            <person name="Toyoda A."/>
            <person name="Takaki Y."/>
            <person name="Nishi S."/>
            <person name="Hori S."/>
            <person name="Arai W."/>
            <person name="Tsubouchi T."/>
            <person name="Morono Y."/>
            <person name="Uchiyama I."/>
            <person name="Ito T."/>
            <person name="Fujiyama A."/>
            <person name="Inagaki F."/>
            <person name="Takami H."/>
        </authorList>
    </citation>
    <scope>NUCLEOTIDE SEQUENCE</scope>
    <source>
        <strain evidence="9">Expedition CK06-06</strain>
    </source>
</reference>
<proteinExistence type="predicted"/>
<keyword evidence="5" id="KW-0547">Nucleotide-binding</keyword>
<name>X1LVV4_9ZZZZ</name>
<dbReference type="SUPFAM" id="SSF103365">
    <property type="entry name" value="Hypothetical protein PH1602"/>
    <property type="match status" value="1"/>
</dbReference>
<dbReference type="GO" id="GO:0005525">
    <property type="term" value="F:GTP binding"/>
    <property type="evidence" value="ECO:0007669"/>
    <property type="project" value="UniProtKB-KW"/>
</dbReference>
<evidence type="ECO:0000256" key="4">
    <source>
        <dbReference type="ARBA" id="ARBA00022723"/>
    </source>
</evidence>
<dbReference type="EMBL" id="BARV01003404">
    <property type="protein sequence ID" value="GAI06535.1"/>
    <property type="molecule type" value="Genomic_DNA"/>
</dbReference>
<evidence type="ECO:0000256" key="6">
    <source>
        <dbReference type="ARBA" id="ARBA00023134"/>
    </source>
</evidence>
<dbReference type="GO" id="GO:0046872">
    <property type="term" value="F:metal ion binding"/>
    <property type="evidence" value="ECO:0007669"/>
    <property type="project" value="UniProtKB-KW"/>
</dbReference>
<comment type="catalytic activity">
    <reaction evidence="8">
        <text>a 3'-end 3'-phospho-ribonucleotide-RNA + a 5'-end dephospho-ribonucleoside-RNA + GTP = a ribonucleotidyl-ribonucleotide-RNA + GMP + diphosphate</text>
        <dbReference type="Rhea" id="RHEA:68076"/>
        <dbReference type="Rhea" id="RHEA-COMP:10463"/>
        <dbReference type="Rhea" id="RHEA-COMP:13936"/>
        <dbReference type="Rhea" id="RHEA-COMP:17355"/>
        <dbReference type="ChEBI" id="CHEBI:33019"/>
        <dbReference type="ChEBI" id="CHEBI:37565"/>
        <dbReference type="ChEBI" id="CHEBI:58115"/>
        <dbReference type="ChEBI" id="CHEBI:83062"/>
        <dbReference type="ChEBI" id="CHEBI:138284"/>
        <dbReference type="ChEBI" id="CHEBI:173118"/>
        <dbReference type="EC" id="6.5.1.8"/>
    </reaction>
</comment>
<dbReference type="InterPro" id="IPR001233">
    <property type="entry name" value="RtcB"/>
</dbReference>
<dbReference type="InterPro" id="IPR036025">
    <property type="entry name" value="RtcB-like_sf"/>
</dbReference>
<keyword evidence="4" id="KW-0479">Metal-binding</keyword>